<reference evidence="1 2" key="1">
    <citation type="submission" date="2013-05" db="EMBL/GenBank/DDBJ databases">
        <title>Drechslerella stenobrocha genome reveals carnivorous origination and mechanical trapping mechanism of predatory fungi.</title>
        <authorList>
            <person name="Liu X."/>
            <person name="Zhang W."/>
            <person name="Liu K."/>
        </authorList>
    </citation>
    <scope>NUCLEOTIDE SEQUENCE [LARGE SCALE GENOMIC DNA]</scope>
    <source>
        <strain evidence="1 2">248</strain>
    </source>
</reference>
<dbReference type="EMBL" id="KI966425">
    <property type="protein sequence ID" value="EWC45681.1"/>
    <property type="molecule type" value="Genomic_DNA"/>
</dbReference>
<evidence type="ECO:0000313" key="2">
    <source>
        <dbReference type="Proteomes" id="UP000024837"/>
    </source>
</evidence>
<name>W7HNP0_9PEZI</name>
<gene>
    <name evidence="1" type="ORF">DRE_05242</name>
</gene>
<sequence>MAVLRDLPYDVKHCILTHLSDRASLAALVGTCTAFRDIYTRHKNTILRRIHHAEATALAPDSLIFAYCLRAIPSIATMATLVGFVKDYETYHSTGVPPTCISTGLIEEPSAYDPSKLANYLVDDYRGIRTIALAHQFPMRESRQEPPLSCTEIRRIMRALYRGWTLMLLLHAQQRLRISDPPPTYGSDSRSYDDYDPNFIERMVLKCWDVWSVLQIRIVMDDSLRMLPSGGPDANDSQALMEFGAQMQRSLVYQIVAPSGDGPGETLIPVLLTPAFQYVDTKAPRSGLNLLLTPGFAGYLFTNCHPATIAPLFTLDPLSGARAAFDRLATVLADQLQNAPVVVGAGYFAEKYDDAVGAAIFGASPF</sequence>
<dbReference type="Proteomes" id="UP000024837">
    <property type="component" value="Unassembled WGS sequence"/>
</dbReference>
<dbReference type="AlphaFoldDB" id="W7HNP0"/>
<organism evidence="1 2">
    <name type="scientific">Drechslerella stenobrocha 248</name>
    <dbReference type="NCBI Taxonomy" id="1043628"/>
    <lineage>
        <taxon>Eukaryota</taxon>
        <taxon>Fungi</taxon>
        <taxon>Dikarya</taxon>
        <taxon>Ascomycota</taxon>
        <taxon>Pezizomycotina</taxon>
        <taxon>Orbiliomycetes</taxon>
        <taxon>Orbiliales</taxon>
        <taxon>Orbiliaceae</taxon>
        <taxon>Drechslerella</taxon>
    </lineage>
</organism>
<accession>W7HNP0</accession>
<evidence type="ECO:0008006" key="3">
    <source>
        <dbReference type="Google" id="ProtNLM"/>
    </source>
</evidence>
<keyword evidence="2" id="KW-1185">Reference proteome</keyword>
<protein>
    <recommendedName>
        <fullName evidence="3">F-box domain-containing protein</fullName>
    </recommendedName>
</protein>
<evidence type="ECO:0000313" key="1">
    <source>
        <dbReference type="EMBL" id="EWC45681.1"/>
    </source>
</evidence>
<dbReference type="HOGENOM" id="CLU_756558_0_0_1"/>
<dbReference type="OrthoDB" id="5294373at2759"/>
<proteinExistence type="predicted"/>